<dbReference type="SMART" id="SM00679">
    <property type="entry name" value="CTNS"/>
    <property type="match status" value="2"/>
</dbReference>
<reference evidence="7" key="1">
    <citation type="journal article" date="2021" name="Nat. Commun.">
        <title>Genetic determinants of endophytism in the Arabidopsis root mycobiome.</title>
        <authorList>
            <person name="Mesny F."/>
            <person name="Miyauchi S."/>
            <person name="Thiergart T."/>
            <person name="Pickel B."/>
            <person name="Atanasova L."/>
            <person name="Karlsson M."/>
            <person name="Huettel B."/>
            <person name="Barry K.W."/>
            <person name="Haridas S."/>
            <person name="Chen C."/>
            <person name="Bauer D."/>
            <person name="Andreopoulos W."/>
            <person name="Pangilinan J."/>
            <person name="LaButti K."/>
            <person name="Riley R."/>
            <person name="Lipzen A."/>
            <person name="Clum A."/>
            <person name="Drula E."/>
            <person name="Henrissat B."/>
            <person name="Kohler A."/>
            <person name="Grigoriev I.V."/>
            <person name="Martin F.M."/>
            <person name="Hacquard S."/>
        </authorList>
    </citation>
    <scope>NUCLEOTIDE SEQUENCE</scope>
    <source>
        <strain evidence="7">MPI-SDFR-AT-0120</strain>
    </source>
</reference>
<keyword evidence="4 6" id="KW-0472">Membrane</keyword>
<dbReference type="GO" id="GO:0016020">
    <property type="term" value="C:membrane"/>
    <property type="evidence" value="ECO:0007669"/>
    <property type="project" value="UniProtKB-SubCell"/>
</dbReference>
<evidence type="ECO:0000256" key="1">
    <source>
        <dbReference type="ARBA" id="ARBA00004141"/>
    </source>
</evidence>
<dbReference type="PANTHER" id="PTHR16201:SF11">
    <property type="entry name" value="PQ-LOOP REPEAT-CONTAINING PROTEIN"/>
    <property type="match status" value="1"/>
</dbReference>
<dbReference type="PANTHER" id="PTHR16201">
    <property type="entry name" value="SEVEN TRANSMEMBRANE PROTEIN 1-RELATED"/>
    <property type="match status" value="1"/>
</dbReference>
<keyword evidence="3 6" id="KW-1133">Transmembrane helix</keyword>
<feature type="transmembrane region" description="Helical" evidence="6">
    <location>
        <begin position="237"/>
        <end position="260"/>
    </location>
</feature>
<feature type="transmembrane region" description="Helical" evidence="6">
    <location>
        <begin position="143"/>
        <end position="168"/>
    </location>
</feature>
<protein>
    <submittedName>
        <fullName evidence="7">PQ loop repeat protein-like protein</fullName>
    </submittedName>
</protein>
<dbReference type="Pfam" id="PF04193">
    <property type="entry name" value="PQ-loop"/>
    <property type="match status" value="2"/>
</dbReference>
<feature type="transmembrane region" description="Helical" evidence="6">
    <location>
        <begin position="20"/>
        <end position="40"/>
    </location>
</feature>
<comment type="subcellular location">
    <subcellularLocation>
        <location evidence="1">Membrane</location>
        <topology evidence="1">Multi-pass membrane protein</topology>
    </subcellularLocation>
</comment>
<keyword evidence="8" id="KW-1185">Reference proteome</keyword>
<gene>
    <name evidence="7" type="ORF">FB567DRAFT_325443</name>
</gene>
<feature type="transmembrane region" description="Helical" evidence="6">
    <location>
        <begin position="94"/>
        <end position="122"/>
    </location>
</feature>
<dbReference type="EMBL" id="JAGMVJ010000007">
    <property type="protein sequence ID" value="KAH7089139.1"/>
    <property type="molecule type" value="Genomic_DNA"/>
</dbReference>
<feature type="transmembrane region" description="Helical" evidence="6">
    <location>
        <begin position="174"/>
        <end position="192"/>
    </location>
</feature>
<organism evidence="7 8">
    <name type="scientific">Paraphoma chrysanthemicola</name>
    <dbReference type="NCBI Taxonomy" id="798071"/>
    <lineage>
        <taxon>Eukaryota</taxon>
        <taxon>Fungi</taxon>
        <taxon>Dikarya</taxon>
        <taxon>Ascomycota</taxon>
        <taxon>Pezizomycotina</taxon>
        <taxon>Dothideomycetes</taxon>
        <taxon>Pleosporomycetidae</taxon>
        <taxon>Pleosporales</taxon>
        <taxon>Pleosporineae</taxon>
        <taxon>Phaeosphaeriaceae</taxon>
        <taxon>Paraphoma</taxon>
    </lineage>
</organism>
<dbReference type="Gene3D" id="1.20.1280.290">
    <property type="match status" value="2"/>
</dbReference>
<feature type="transmembrane region" description="Helical" evidence="6">
    <location>
        <begin position="52"/>
        <end position="74"/>
    </location>
</feature>
<comment type="caution">
    <text evidence="7">The sequence shown here is derived from an EMBL/GenBank/DDBJ whole genome shotgun (WGS) entry which is preliminary data.</text>
</comment>
<keyword evidence="2 6" id="KW-0812">Transmembrane</keyword>
<dbReference type="InterPro" id="IPR051415">
    <property type="entry name" value="LAAT-1"/>
</dbReference>
<evidence type="ECO:0000313" key="8">
    <source>
        <dbReference type="Proteomes" id="UP000813461"/>
    </source>
</evidence>
<dbReference type="AlphaFoldDB" id="A0A8K0W0F0"/>
<sequence length="298" mass="32509">MASMGHPDRSRCRELASPDIFNFSLSVFIVVGILVSYLPQHYKIIARRSSRGLSPMFVLLGTVSGTASIANILTLPESTRDMACCKVIGKFPCAAALLGIAQIGVQWTCFFFIMLLFLIFFPRNPQPSQEDEEDFNVPTWKEAVLVLALSLAFFIVALFGSVIFVYAAPSHVRAWANFLGLLATSLAAIQYIPQIIMTWRLQETGSLSVPMMCIQTPGSFVFAASLAVRLGPGGWSAWGLFIFTGCLQGCLLAMSLWFIWQDRKAAKGASGHVANGNGNGRVQSDEQTPLLRDDAGET</sequence>
<dbReference type="Proteomes" id="UP000813461">
    <property type="component" value="Unassembled WGS sequence"/>
</dbReference>
<accession>A0A8K0W0F0</accession>
<dbReference type="InterPro" id="IPR006603">
    <property type="entry name" value="PQ-loop_rpt"/>
</dbReference>
<evidence type="ECO:0000256" key="2">
    <source>
        <dbReference type="ARBA" id="ARBA00022692"/>
    </source>
</evidence>
<feature type="region of interest" description="Disordered" evidence="5">
    <location>
        <begin position="271"/>
        <end position="298"/>
    </location>
</feature>
<proteinExistence type="predicted"/>
<dbReference type="OrthoDB" id="19344at2759"/>
<evidence type="ECO:0000256" key="6">
    <source>
        <dbReference type="SAM" id="Phobius"/>
    </source>
</evidence>
<evidence type="ECO:0000256" key="3">
    <source>
        <dbReference type="ARBA" id="ARBA00022989"/>
    </source>
</evidence>
<name>A0A8K0W0F0_9PLEO</name>
<evidence type="ECO:0000313" key="7">
    <source>
        <dbReference type="EMBL" id="KAH7089139.1"/>
    </source>
</evidence>
<evidence type="ECO:0000256" key="4">
    <source>
        <dbReference type="ARBA" id="ARBA00023136"/>
    </source>
</evidence>
<evidence type="ECO:0000256" key="5">
    <source>
        <dbReference type="SAM" id="MobiDB-lite"/>
    </source>
</evidence>